<dbReference type="VEuPathDB" id="FungiDB:PV09_07838"/>
<dbReference type="InterPro" id="IPR012337">
    <property type="entry name" value="RNaseH-like_sf"/>
</dbReference>
<sequence length="236" mass="26568">MAEALSSCDEAVSVSPDGAVRHELAGIGIHSLPSFGLRISNIIYRGPKPDAVKIQLEVIHTALQAIVRNPEFSTRKTETLRNIYELLQLAIAHQLTVEFMSVPPHASLQVNEFADDLAHVATRKERTPIDRSVTAQEFRNLGQQRIEYKKARFQARTVAKHLRDLDKALPGPRTRTICDRLVHVYEVILAETRGGYCGLRDYLHKTGQAENDSFECGQIETVEDCLPECQKWPTQQ</sequence>
<dbReference type="Proteomes" id="UP000053259">
    <property type="component" value="Unassembled WGS sequence"/>
</dbReference>
<dbReference type="AlphaFoldDB" id="A0A0D2A2P7"/>
<reference evidence="1 2" key="1">
    <citation type="submission" date="2015-01" db="EMBL/GenBank/DDBJ databases">
        <title>The Genome Sequence of Ochroconis gallopava CBS43764.</title>
        <authorList>
            <consortium name="The Broad Institute Genomics Platform"/>
            <person name="Cuomo C."/>
            <person name="de Hoog S."/>
            <person name="Gorbushina A."/>
            <person name="Stielow B."/>
            <person name="Teixiera M."/>
            <person name="Abouelleil A."/>
            <person name="Chapman S.B."/>
            <person name="Priest M."/>
            <person name="Young S.K."/>
            <person name="Wortman J."/>
            <person name="Nusbaum C."/>
            <person name="Birren B."/>
        </authorList>
    </citation>
    <scope>NUCLEOTIDE SEQUENCE [LARGE SCALE GENOMIC DNA]</scope>
    <source>
        <strain evidence="1 2">CBS 43764</strain>
    </source>
</reference>
<dbReference type="OrthoDB" id="3261222at2759"/>
<dbReference type="HOGENOM" id="CLU_1176203_0_0_1"/>
<protein>
    <recommendedName>
        <fullName evidence="3">RNase H type-1 domain-containing protein</fullName>
    </recommendedName>
</protein>
<gene>
    <name evidence="1" type="ORF">PV09_07838</name>
</gene>
<name>A0A0D2A2P7_9PEZI</name>
<proteinExistence type="predicted"/>
<dbReference type="STRING" id="253628.A0A0D2A2P7"/>
<dbReference type="GeneID" id="27315811"/>
<evidence type="ECO:0000313" key="1">
    <source>
        <dbReference type="EMBL" id="KIW00645.1"/>
    </source>
</evidence>
<dbReference type="EMBL" id="KN847561">
    <property type="protein sequence ID" value="KIW00645.1"/>
    <property type="molecule type" value="Genomic_DNA"/>
</dbReference>
<keyword evidence="2" id="KW-1185">Reference proteome</keyword>
<accession>A0A0D2A2P7</accession>
<evidence type="ECO:0000313" key="2">
    <source>
        <dbReference type="Proteomes" id="UP000053259"/>
    </source>
</evidence>
<dbReference type="InParanoid" id="A0A0D2A2P7"/>
<dbReference type="RefSeq" id="XP_016210514.1">
    <property type="nucleotide sequence ID" value="XM_016361654.1"/>
</dbReference>
<evidence type="ECO:0008006" key="3">
    <source>
        <dbReference type="Google" id="ProtNLM"/>
    </source>
</evidence>
<organism evidence="1 2">
    <name type="scientific">Verruconis gallopava</name>
    <dbReference type="NCBI Taxonomy" id="253628"/>
    <lineage>
        <taxon>Eukaryota</taxon>
        <taxon>Fungi</taxon>
        <taxon>Dikarya</taxon>
        <taxon>Ascomycota</taxon>
        <taxon>Pezizomycotina</taxon>
        <taxon>Dothideomycetes</taxon>
        <taxon>Pleosporomycetidae</taxon>
        <taxon>Venturiales</taxon>
        <taxon>Sympoventuriaceae</taxon>
        <taxon>Verruconis</taxon>
    </lineage>
</organism>
<dbReference type="SUPFAM" id="SSF53098">
    <property type="entry name" value="Ribonuclease H-like"/>
    <property type="match status" value="1"/>
</dbReference>